<dbReference type="PROSITE" id="PS50297">
    <property type="entry name" value="ANK_REP_REGION"/>
    <property type="match status" value="3"/>
</dbReference>
<evidence type="ECO:0000256" key="3">
    <source>
        <dbReference type="PROSITE-ProRule" id="PRU00023"/>
    </source>
</evidence>
<feature type="compositionally biased region" description="Basic and acidic residues" evidence="4">
    <location>
        <begin position="678"/>
        <end position="687"/>
    </location>
</feature>
<feature type="repeat" description="ANK" evidence="3">
    <location>
        <begin position="1583"/>
        <end position="1615"/>
    </location>
</feature>
<evidence type="ECO:0000313" key="5">
    <source>
        <dbReference type="EMBL" id="THG98614.1"/>
    </source>
</evidence>
<proteinExistence type="predicted"/>
<evidence type="ECO:0000256" key="4">
    <source>
        <dbReference type="SAM" id="MobiDB-lite"/>
    </source>
</evidence>
<gene>
    <name evidence="5" type="ORF">EW026_g3615</name>
</gene>
<evidence type="ECO:0008006" key="7">
    <source>
        <dbReference type="Google" id="ProtNLM"/>
    </source>
</evidence>
<dbReference type="PANTHER" id="PTHR24198:SF165">
    <property type="entry name" value="ANKYRIN REPEAT-CONTAINING PROTEIN-RELATED"/>
    <property type="match status" value="1"/>
</dbReference>
<feature type="region of interest" description="Disordered" evidence="4">
    <location>
        <begin position="1796"/>
        <end position="1838"/>
    </location>
</feature>
<dbReference type="SMART" id="SM00248">
    <property type="entry name" value="ANK"/>
    <property type="match status" value="8"/>
</dbReference>
<comment type="caution">
    <text evidence="5">The sequence shown here is derived from an EMBL/GenBank/DDBJ whole genome shotgun (WGS) entry which is preliminary data.</text>
</comment>
<protein>
    <recommendedName>
        <fullName evidence="7">Ankyrin repeat protein</fullName>
    </recommendedName>
</protein>
<dbReference type="InterPro" id="IPR002110">
    <property type="entry name" value="Ankyrin_rpt"/>
</dbReference>
<evidence type="ECO:0000256" key="2">
    <source>
        <dbReference type="ARBA" id="ARBA00023043"/>
    </source>
</evidence>
<reference evidence="5 6" key="1">
    <citation type="submission" date="2019-02" db="EMBL/GenBank/DDBJ databases">
        <title>Genome sequencing of the rare red list fungi Phlebia centrifuga.</title>
        <authorList>
            <person name="Buettner E."/>
            <person name="Kellner H."/>
        </authorList>
    </citation>
    <scope>NUCLEOTIDE SEQUENCE [LARGE SCALE GENOMIC DNA]</scope>
    <source>
        <strain evidence="5 6">DSM 108282</strain>
    </source>
</reference>
<feature type="compositionally biased region" description="Basic and acidic residues" evidence="4">
    <location>
        <begin position="1796"/>
        <end position="1812"/>
    </location>
</feature>
<feature type="compositionally biased region" description="Basic and acidic residues" evidence="4">
    <location>
        <begin position="1214"/>
        <end position="1226"/>
    </location>
</feature>
<dbReference type="PANTHER" id="PTHR24198">
    <property type="entry name" value="ANKYRIN REPEAT AND PROTEIN KINASE DOMAIN-CONTAINING PROTEIN"/>
    <property type="match status" value="1"/>
</dbReference>
<keyword evidence="2 3" id="KW-0040">ANK repeat</keyword>
<keyword evidence="1" id="KW-0677">Repeat</keyword>
<evidence type="ECO:0000256" key="1">
    <source>
        <dbReference type="ARBA" id="ARBA00022737"/>
    </source>
</evidence>
<feature type="compositionally biased region" description="Acidic residues" evidence="4">
    <location>
        <begin position="1228"/>
        <end position="1241"/>
    </location>
</feature>
<dbReference type="InterPro" id="IPR036770">
    <property type="entry name" value="Ankyrin_rpt-contain_sf"/>
</dbReference>
<feature type="repeat" description="ANK" evidence="3">
    <location>
        <begin position="602"/>
        <end position="627"/>
    </location>
</feature>
<dbReference type="SUPFAM" id="SSF48403">
    <property type="entry name" value="Ankyrin repeat"/>
    <property type="match status" value="3"/>
</dbReference>
<evidence type="ECO:0000313" key="6">
    <source>
        <dbReference type="Proteomes" id="UP000309038"/>
    </source>
</evidence>
<accession>A0A4S4KJN3</accession>
<dbReference type="Proteomes" id="UP000309038">
    <property type="component" value="Unassembled WGS sequence"/>
</dbReference>
<dbReference type="PROSITE" id="PS50088">
    <property type="entry name" value="ANK_REPEAT"/>
    <property type="match status" value="3"/>
</dbReference>
<dbReference type="EMBL" id="SGPJ01000111">
    <property type="protein sequence ID" value="THG98614.1"/>
    <property type="molecule type" value="Genomic_DNA"/>
</dbReference>
<feature type="region of interest" description="Disordered" evidence="4">
    <location>
        <begin position="1214"/>
        <end position="1241"/>
    </location>
</feature>
<feature type="compositionally biased region" description="Acidic residues" evidence="4">
    <location>
        <begin position="688"/>
        <end position="702"/>
    </location>
</feature>
<organism evidence="5 6">
    <name type="scientific">Hermanssonia centrifuga</name>
    <dbReference type="NCBI Taxonomy" id="98765"/>
    <lineage>
        <taxon>Eukaryota</taxon>
        <taxon>Fungi</taxon>
        <taxon>Dikarya</taxon>
        <taxon>Basidiomycota</taxon>
        <taxon>Agaricomycotina</taxon>
        <taxon>Agaricomycetes</taxon>
        <taxon>Polyporales</taxon>
        <taxon>Meruliaceae</taxon>
        <taxon>Hermanssonia</taxon>
    </lineage>
</organism>
<dbReference type="Pfam" id="PF00023">
    <property type="entry name" value="Ank"/>
    <property type="match status" value="1"/>
</dbReference>
<feature type="compositionally biased region" description="Acidic residues" evidence="4">
    <location>
        <begin position="647"/>
        <end position="658"/>
    </location>
</feature>
<dbReference type="Gene3D" id="1.25.40.20">
    <property type="entry name" value="Ankyrin repeat-containing domain"/>
    <property type="match status" value="3"/>
</dbReference>
<feature type="repeat" description="ANK" evidence="3">
    <location>
        <begin position="715"/>
        <end position="747"/>
    </location>
</feature>
<feature type="region of interest" description="Disordered" evidence="4">
    <location>
        <begin position="630"/>
        <end position="702"/>
    </location>
</feature>
<sequence length="1838" mass="204612">MGRVTAAYDKSGIDAPTKNSPLLQPTAYYQFVAASNLKTVEQPTMPQNAEATAFLARISELPSGPGVSLDAALQPSLDDEATLRKLFAQDKTNSRLSDPSVGLVDIFDAPAAIRTTRARVIANEEDLSKRYVMPLSEMARRKEGSPSMVESLEEFKKNWAIFTEGSLSQLADWNNVIASGGAVQACLTPVPDSAKVSKRALRKYFHSQAFPTSDVDLFLYGLTPAQAEVKINAIYEAVRDSIPWDVTCIRTKHTVSIHSQYPYRAVQIVLRLYRSPAEILAGFDVDVPCCAFDGSRVWANPRAIVAMMRQCNTIDVTRRSPSYEVRLSKYSSRGFEICVPELKREDIDPTIFERSIVRIQGLARLLVLEKLATALSRDNYLDSRRALRGRPTRPYDWRRYATKKYKGDLKANADAGLELSDYDVISLHIPYGPGWDARRIEKLVYQTDLGMNSPYNPKNKDRRLHRHPAFFGTMEECLADCCEPKDDEERTLQEQEDQSYIRGRVGFMVEDPGRQSISGSFNPIDEGEWAEQAYMGLTEKFFFAIASHDRAAVARIVEQGADVDRRDHVGRTPLQVAILSKAEDTACYLIDAGARMTSRLVDGRTALHLAAQLDLPAVAKKLLERSAVNAETAKAAEEEAKRQKEIETEDDMETDDGASDGSDSTMRDSSDDDWSSETDNKKKPEDKSGDDDGNIPEDEEDVPDVFELDVKDWDYAFTPLQYAIVSGSVSVVEFLLASGADPKLVTQAARNYIVRYSHPLILTAATNDEDKACKIVEKLLAAGAVCSEADNQLFSIFHRMVCSGKPGLVSTFLKSDPSCKAVLSVPWMDQWSTVVFPIVSAIRSGSYSVLALLLAYGTNVVISQEDFQRARDLKIEMNQGAPQDFLPCVSMPVAAAIGQYDEVVHLLVALGAEINLPTPDTSRLTSIKDGRMTYLDYVRIVQKKASENIRSAARGSAPTSMPLPILNSPRSSAPPLAPFAVLNPPIVAAVGRGGILSAGVAPSLGSGGMLKLGLAASVAVPKWKSELLRIISECNDMQRKRFRPFPYNNSVYADEIKAYFQEVETLFSSNAGKSAAELTPADDISMLQVDNMWLSRIHNSPMSYQTPFNPVIKTPYSFHRLGRQEGHIGMHSNLTALYEELYEACWVGDHAKIQQLCLPQTSSKIPDTPLQISVHWGDDWQGYTPLFIAISARRWDTARLILAIASAQYDPEEKKAQKFETRHINLDNDSDDDDDDMDDDMEHEEEPIMNFVDIAKRPSAIHTKIRPSYMLDQARGPCPVKNGVSYHTPINKAIVEDDFEAFTQILGLYDHLQDTKTNGANFLTSDVFHQLMLHDRPPMLNEFIRRTGLGIVLKSETGVDQEAVPDNDSQQTYLGLNVHGKKRKDLAAKNDPNAPNTYVTSEYIPMLWTAAQRGLIGVIKYLASDQPLAAYRFYASSHSDEWAKRLQRIPDLEAVLPGKLGWAVSSLNESVLTAAIIGNRMDSLETLFSLRPTEMENALHIRHRTWGFNNIMAVARWGGEPAIFDFLLGKRVSPMETDEQGRNIYHMLCNLSGEKSTKLLKHVLHQLPKETTEFMLRQQTKNGRNTPLHIAIEERRIAVVRLLLDAGANSYLQRDCDGAIPLQIAVSHCLPEITRLLAAAGPAEALVLEDGVGNTPLETASREAFLGNLNAITASVPTPQGLQPQWQIKPFDVSRQEKELVLYKATLETLLSEGRLINGTKLCKELLTFADRLERKIISEKTTLEENKKSEEVAEQNEPKDVADSRATLQILVEAITSRPCVRHLVHLSDVHESVTKGLEQHAESKEHRTDKEDEEEVEQEPVTHTLASDYNQGMPLY</sequence>
<feature type="compositionally biased region" description="Basic and acidic residues" evidence="4">
    <location>
        <begin position="634"/>
        <end position="646"/>
    </location>
</feature>
<dbReference type="Pfam" id="PF12796">
    <property type="entry name" value="Ank_2"/>
    <property type="match status" value="2"/>
</dbReference>
<keyword evidence="6" id="KW-1185">Reference proteome</keyword>
<name>A0A4S4KJN3_9APHY</name>